<dbReference type="SUPFAM" id="SSF49899">
    <property type="entry name" value="Concanavalin A-like lectins/glucanases"/>
    <property type="match status" value="1"/>
</dbReference>
<dbReference type="Pfam" id="PF07635">
    <property type="entry name" value="PSCyt1"/>
    <property type="match status" value="1"/>
</dbReference>
<dbReference type="InterPro" id="IPR036909">
    <property type="entry name" value="Cyt_c-like_dom_sf"/>
</dbReference>
<dbReference type="STRING" id="659014.SAMN04487996_11152"/>
<dbReference type="InterPro" id="IPR022655">
    <property type="entry name" value="DUF1553"/>
</dbReference>
<dbReference type="PANTHER" id="PTHR35889">
    <property type="entry name" value="CYCLOINULO-OLIGOSACCHARIDE FRUCTANOTRANSFERASE-RELATED"/>
    <property type="match status" value="1"/>
</dbReference>
<dbReference type="Pfam" id="PF07583">
    <property type="entry name" value="PSCyt2"/>
    <property type="match status" value="1"/>
</dbReference>
<reference evidence="5" key="1">
    <citation type="submission" date="2016-10" db="EMBL/GenBank/DDBJ databases">
        <authorList>
            <person name="Varghese N."/>
            <person name="Submissions S."/>
        </authorList>
    </citation>
    <scope>NUCLEOTIDE SEQUENCE [LARGE SCALE GENOMIC DNA]</scope>
    <source>
        <strain evidence="5">DSM 25329</strain>
    </source>
</reference>
<gene>
    <name evidence="4" type="ORF">SAMN04487996_11152</name>
</gene>
<dbReference type="GO" id="GO:0004553">
    <property type="term" value="F:hydrolase activity, hydrolyzing O-glycosyl compounds"/>
    <property type="evidence" value="ECO:0007669"/>
    <property type="project" value="UniProtKB-ARBA"/>
</dbReference>
<organism evidence="4 5">
    <name type="scientific">Dyadobacter soli</name>
    <dbReference type="NCBI Taxonomy" id="659014"/>
    <lineage>
        <taxon>Bacteria</taxon>
        <taxon>Pseudomonadati</taxon>
        <taxon>Bacteroidota</taxon>
        <taxon>Cytophagia</taxon>
        <taxon>Cytophagales</taxon>
        <taxon>Spirosomataceae</taxon>
        <taxon>Dyadobacter</taxon>
    </lineage>
</organism>
<sequence length="1088" mass="123534">MMLNSWFKYGLLASAAGFILMSCDKKIDLPDDVAAEMNTLVAPVDYTYDVKPILSDRCFACHGPDANHQKASLRLDMAEVAYKKEAESGLKAIRPGKPGSSELVHRILSADPDIVMPTPESHLSLSAREKAILIRWVEEGAEYKPHWAFTKVEKPALPRVKNEAWVKNDIDRFILKKLEDKDIKPSPEATKTTLLRRVSLDLTGLPPTPEEVSAFLNDKAPNAYEKAVDRLLASPHYGEHMAVPWLDAARYADTHGYQDDGLRTAWPFRDWVINSFNKNQPYDQFVTWQLAGDMLPNPTRDMMVATAFNRMHQQSQEGGIIPEEYRSAYVSDRVDTFGKTFLGLTVECARCHDHKYDPISHKDYYSLYAFFNNNDENGQIPYNGEASPAITLPTPEADAKLKYIHENLVKERTAMTANAAAYERNFQQWLGTARAAPEKALLPEKTDLLGHFTFDEPTGKEFANLANPKHKANAEGDDSLSNVASRDGRIGKARYIFGENAVSFGDKFAFFERNQPFSISIWLNLHDPAVSGSLLHKSNGVMNGYRGWNVFREKDGRIRLTISHVWPENAIEIQTIDKFPMNKWTQLGFTYDGLSKAGGLKLFVNGQPVKVVVHNDHLTESILYGKNKTNWYVDRLNIGRLSDQRTKNFEVDEFRIYTRAISTLEMQGLFTLKNELLTALKMPPAQLKPSQLASLKDYYLTNIDAGYKKELAASRALIGEETEIMDKQIDVMVMKERKFPRKTFILNRGAYDAPGKPVTMDTPDAFFKIPKEYPRNRLGLAKWLVDKDHPLFTRVTVNRFWMMYFGKGIVISSDDYGNQGELPTHPALLDYLAARFRESGWNVKAMQKLIVTSATYRQSSKIERNAQDLDPDNRLYARGPSYRMSAEQIRDNALASSGLLTRRVGGKSAYPYQPAGLWEALATRNEVTYKQQHGDSLYRRSLYTIWKRSSPPPMMLNFDAAERHFCITKRQKTSTPLQALVVMNDPQFVEASRVLAQHMLKNGQTIDEQIDYAFTALTSRLPDPKEKIVLKELYDEELNDFRHNPKRMKSILAAGEYPLDKTLDPAQLAAGTIVASTVMNFDEFLIKR</sequence>
<dbReference type="Pfam" id="PF13385">
    <property type="entry name" value="Laminin_G_3"/>
    <property type="match status" value="1"/>
</dbReference>
<evidence type="ECO:0000313" key="4">
    <source>
        <dbReference type="EMBL" id="SDF51673.1"/>
    </source>
</evidence>
<keyword evidence="4" id="KW-0430">Lectin</keyword>
<keyword evidence="5" id="KW-1185">Reference proteome</keyword>
<dbReference type="EMBL" id="FNAN01000011">
    <property type="protein sequence ID" value="SDF51673.1"/>
    <property type="molecule type" value="Genomic_DNA"/>
</dbReference>
<dbReference type="InterPro" id="IPR011444">
    <property type="entry name" value="DUF1549"/>
</dbReference>
<accession>A0A1G7LQG8</accession>
<evidence type="ECO:0000259" key="3">
    <source>
        <dbReference type="Pfam" id="PF07635"/>
    </source>
</evidence>
<feature type="domain" description="Cytochrome C Planctomycete-type" evidence="3">
    <location>
        <begin position="58"/>
        <end position="119"/>
    </location>
</feature>
<dbReference type="Pfam" id="PF07587">
    <property type="entry name" value="PSD1"/>
    <property type="match status" value="1"/>
</dbReference>
<dbReference type="SUPFAM" id="SSF46626">
    <property type="entry name" value="Cytochrome c"/>
    <property type="match status" value="1"/>
</dbReference>
<protein>
    <submittedName>
        <fullName evidence="4">Concanavalin A-like lectin/glucanases superfamily protein</fullName>
    </submittedName>
</protein>
<name>A0A1G7LQG8_9BACT</name>
<proteinExistence type="predicted"/>
<dbReference type="InterPro" id="IPR013320">
    <property type="entry name" value="ConA-like_dom_sf"/>
</dbReference>
<dbReference type="OrthoDB" id="1450284at2"/>
<dbReference type="PANTHER" id="PTHR35889:SF3">
    <property type="entry name" value="F-BOX DOMAIN-CONTAINING PROTEIN"/>
    <property type="match status" value="1"/>
</dbReference>
<dbReference type="GO" id="GO:0020037">
    <property type="term" value="F:heme binding"/>
    <property type="evidence" value="ECO:0007669"/>
    <property type="project" value="InterPro"/>
</dbReference>
<evidence type="ECO:0000313" key="5">
    <source>
        <dbReference type="Proteomes" id="UP000198748"/>
    </source>
</evidence>
<dbReference type="Gene3D" id="2.60.120.200">
    <property type="match status" value="1"/>
</dbReference>
<dbReference type="GO" id="GO:0005975">
    <property type="term" value="P:carbohydrate metabolic process"/>
    <property type="evidence" value="ECO:0007669"/>
    <property type="project" value="UniProtKB-ARBA"/>
</dbReference>
<feature type="domain" description="DUF1553" evidence="2">
    <location>
        <begin position="776"/>
        <end position="1033"/>
    </location>
</feature>
<dbReference type="AlphaFoldDB" id="A0A1G7LQG8"/>
<dbReference type="GO" id="GO:0030246">
    <property type="term" value="F:carbohydrate binding"/>
    <property type="evidence" value="ECO:0007669"/>
    <property type="project" value="UniProtKB-KW"/>
</dbReference>
<feature type="domain" description="DUF1549" evidence="1">
    <location>
        <begin position="170"/>
        <end position="375"/>
    </location>
</feature>
<evidence type="ECO:0000259" key="2">
    <source>
        <dbReference type="Pfam" id="PF07587"/>
    </source>
</evidence>
<dbReference type="Proteomes" id="UP000198748">
    <property type="component" value="Unassembled WGS sequence"/>
</dbReference>
<dbReference type="InterPro" id="IPR011429">
    <property type="entry name" value="Cyt_c_Planctomycete-type"/>
</dbReference>
<dbReference type="GO" id="GO:0009055">
    <property type="term" value="F:electron transfer activity"/>
    <property type="evidence" value="ECO:0007669"/>
    <property type="project" value="InterPro"/>
</dbReference>
<evidence type="ECO:0000259" key="1">
    <source>
        <dbReference type="Pfam" id="PF07583"/>
    </source>
</evidence>
<dbReference type="RefSeq" id="WP_090153292.1">
    <property type="nucleotide sequence ID" value="NZ_FNAN01000011.1"/>
</dbReference>